<dbReference type="InterPro" id="IPR049437">
    <property type="entry name" value="tRNA-synt_1c_C2"/>
</dbReference>
<dbReference type="PANTHER" id="PTHR43097:SF5">
    <property type="entry name" value="GLUTAMATE--TRNA LIGASE"/>
    <property type="match status" value="1"/>
</dbReference>
<comment type="caution">
    <text evidence="15">The sequence shown here is derived from an EMBL/GenBank/DDBJ whole genome shotgun (WGS) entry which is preliminary data.</text>
</comment>
<dbReference type="PRINTS" id="PR00987">
    <property type="entry name" value="TRNASYNTHGLU"/>
</dbReference>
<evidence type="ECO:0000313" key="15">
    <source>
        <dbReference type="EMBL" id="KLN55339.1"/>
    </source>
</evidence>
<evidence type="ECO:0000256" key="5">
    <source>
        <dbReference type="ARBA" id="ARBA00022741"/>
    </source>
</evidence>
<dbReference type="Gene3D" id="3.40.50.620">
    <property type="entry name" value="HUPs"/>
    <property type="match status" value="1"/>
</dbReference>
<evidence type="ECO:0000259" key="12">
    <source>
        <dbReference type="Pfam" id="PF00749"/>
    </source>
</evidence>
<dbReference type="Gene3D" id="2.40.240.10">
    <property type="entry name" value="Ribosomal Protein L25, Chain P"/>
    <property type="match status" value="2"/>
</dbReference>
<evidence type="ECO:0000256" key="6">
    <source>
        <dbReference type="ARBA" id="ARBA00022840"/>
    </source>
</evidence>
<dbReference type="PANTHER" id="PTHR43097">
    <property type="entry name" value="GLUTAMINE-TRNA LIGASE"/>
    <property type="match status" value="1"/>
</dbReference>
<organism evidence="15 16">
    <name type="scientific">Variovorax paradoxus</name>
    <dbReference type="NCBI Taxonomy" id="34073"/>
    <lineage>
        <taxon>Bacteria</taxon>
        <taxon>Pseudomonadati</taxon>
        <taxon>Pseudomonadota</taxon>
        <taxon>Betaproteobacteria</taxon>
        <taxon>Burkholderiales</taxon>
        <taxon>Comamonadaceae</taxon>
        <taxon>Variovorax</taxon>
    </lineage>
</organism>
<evidence type="ECO:0000256" key="4">
    <source>
        <dbReference type="ARBA" id="ARBA00022598"/>
    </source>
</evidence>
<dbReference type="InterPro" id="IPR020056">
    <property type="entry name" value="Rbsml_bL25/Gln-tRNA_synth_N"/>
</dbReference>
<keyword evidence="3" id="KW-0963">Cytoplasm</keyword>
<dbReference type="Proteomes" id="UP000035170">
    <property type="component" value="Unassembled WGS sequence"/>
</dbReference>
<dbReference type="NCBIfam" id="NF011291">
    <property type="entry name" value="PRK14703.1"/>
    <property type="match status" value="1"/>
</dbReference>
<keyword evidence="4 11" id="KW-0436">Ligase</keyword>
<dbReference type="InterPro" id="IPR050132">
    <property type="entry name" value="Gln/Glu-tRNA_Ligase"/>
</dbReference>
<dbReference type="InterPro" id="IPR020059">
    <property type="entry name" value="Glu/Gln-tRNA-synth_Ib_codon-bd"/>
</dbReference>
<dbReference type="EC" id="6.1.1.18" evidence="2 10"/>
<proteinExistence type="inferred from homology"/>
<dbReference type="GO" id="GO:0006425">
    <property type="term" value="P:glutaminyl-tRNA aminoacylation"/>
    <property type="evidence" value="ECO:0007669"/>
    <property type="project" value="UniProtKB-UniRule"/>
</dbReference>
<evidence type="ECO:0000256" key="7">
    <source>
        <dbReference type="ARBA" id="ARBA00022917"/>
    </source>
</evidence>
<dbReference type="Pfam" id="PF20974">
    <property type="entry name" value="tRNA-synt_1c_C2"/>
    <property type="match status" value="1"/>
</dbReference>
<dbReference type="FunFam" id="3.40.50.620:FF:000037">
    <property type="entry name" value="Glutamine--tRNA ligase cytoplasmic"/>
    <property type="match status" value="1"/>
</dbReference>
<dbReference type="EMBL" id="JZWI01000017">
    <property type="protein sequence ID" value="KLN55339.1"/>
    <property type="molecule type" value="Genomic_DNA"/>
</dbReference>
<evidence type="ECO:0000256" key="2">
    <source>
        <dbReference type="ARBA" id="ARBA00012836"/>
    </source>
</evidence>
<evidence type="ECO:0000313" key="16">
    <source>
        <dbReference type="Proteomes" id="UP000035170"/>
    </source>
</evidence>
<gene>
    <name evidence="15" type="primary">glnS</name>
    <name evidence="15" type="ORF">VPARA_33630</name>
</gene>
<dbReference type="GO" id="GO:0004819">
    <property type="term" value="F:glutamine-tRNA ligase activity"/>
    <property type="evidence" value="ECO:0007669"/>
    <property type="project" value="UniProtKB-UniRule"/>
</dbReference>
<feature type="domain" description="Glutamyl/glutaminyl-tRNA synthetase class Ib catalytic" evidence="12">
    <location>
        <begin position="57"/>
        <end position="383"/>
    </location>
</feature>
<keyword evidence="16" id="KW-1185">Reference proteome</keyword>
<keyword evidence="5 11" id="KW-0547">Nucleotide-binding</keyword>
<dbReference type="InterPro" id="IPR004514">
    <property type="entry name" value="Gln-tRNA-synth"/>
</dbReference>
<evidence type="ECO:0000259" key="13">
    <source>
        <dbReference type="Pfam" id="PF03950"/>
    </source>
</evidence>
<evidence type="ECO:0000256" key="9">
    <source>
        <dbReference type="ARBA" id="ARBA00048270"/>
    </source>
</evidence>
<dbReference type="SUPFAM" id="SSF52374">
    <property type="entry name" value="Nucleotidylyl transferase"/>
    <property type="match status" value="1"/>
</dbReference>
<evidence type="ECO:0000259" key="14">
    <source>
        <dbReference type="Pfam" id="PF20974"/>
    </source>
</evidence>
<dbReference type="InterPro" id="IPR014729">
    <property type="entry name" value="Rossmann-like_a/b/a_fold"/>
</dbReference>
<name>A0A0H2LYN3_VARPD</name>
<evidence type="ECO:0000256" key="8">
    <source>
        <dbReference type="ARBA" id="ARBA00023146"/>
    </source>
</evidence>
<evidence type="ECO:0000256" key="11">
    <source>
        <dbReference type="RuleBase" id="RU363037"/>
    </source>
</evidence>
<dbReference type="InterPro" id="IPR000924">
    <property type="entry name" value="Glu/Gln-tRNA-synth"/>
</dbReference>
<dbReference type="NCBIfam" id="TIGR00440">
    <property type="entry name" value="glnS"/>
    <property type="match status" value="1"/>
</dbReference>
<keyword evidence="6 11" id="KW-0067">ATP-binding</keyword>
<comment type="similarity">
    <text evidence="1 11">Belongs to the class-I aminoacyl-tRNA synthetase family.</text>
</comment>
<dbReference type="GO" id="GO:0005524">
    <property type="term" value="F:ATP binding"/>
    <property type="evidence" value="ECO:0007669"/>
    <property type="project" value="UniProtKB-KW"/>
</dbReference>
<dbReference type="SUPFAM" id="SSF50715">
    <property type="entry name" value="Ribosomal protein L25-like"/>
    <property type="match status" value="1"/>
</dbReference>
<evidence type="ECO:0000256" key="10">
    <source>
        <dbReference type="NCBIfam" id="TIGR00440"/>
    </source>
</evidence>
<dbReference type="Pfam" id="PF00749">
    <property type="entry name" value="tRNA-synt_1c"/>
    <property type="match status" value="1"/>
</dbReference>
<keyword evidence="8 11" id="KW-0030">Aminoacyl-tRNA synthetase</keyword>
<comment type="catalytic activity">
    <reaction evidence="9">
        <text>tRNA(Gln) + L-glutamine + ATP = L-glutaminyl-tRNA(Gln) + AMP + diphosphate</text>
        <dbReference type="Rhea" id="RHEA:20121"/>
        <dbReference type="Rhea" id="RHEA-COMP:9662"/>
        <dbReference type="Rhea" id="RHEA-COMP:9681"/>
        <dbReference type="ChEBI" id="CHEBI:30616"/>
        <dbReference type="ChEBI" id="CHEBI:33019"/>
        <dbReference type="ChEBI" id="CHEBI:58359"/>
        <dbReference type="ChEBI" id="CHEBI:78442"/>
        <dbReference type="ChEBI" id="CHEBI:78521"/>
        <dbReference type="ChEBI" id="CHEBI:456215"/>
        <dbReference type="EC" id="6.1.1.18"/>
    </reaction>
</comment>
<feature type="domain" description="tRNA synthetases class I (E and Q) anti-codon binding" evidence="14">
    <location>
        <begin position="511"/>
        <end position="581"/>
    </location>
</feature>
<dbReference type="PATRIC" id="fig|34073.19.peg.3449"/>
<dbReference type="AlphaFoldDB" id="A0A0H2LYN3"/>
<keyword evidence="7 11" id="KW-0648">Protein biosynthesis</keyword>
<dbReference type="InterPro" id="IPR011035">
    <property type="entry name" value="Ribosomal_bL25/Gln-tRNA_synth"/>
</dbReference>
<dbReference type="InterPro" id="IPR020058">
    <property type="entry name" value="Glu/Gln-tRNA-synth_Ib_cat-dom"/>
</dbReference>
<reference evidence="15 16" key="1">
    <citation type="submission" date="2015-03" db="EMBL/GenBank/DDBJ databases">
        <title>Genome sequence of Variovorax paradoxus TBEA6.</title>
        <authorList>
            <person name="Poehlein A."/>
            <person name="Schuldes J."/>
            <person name="Wuebbeler J.H."/>
            <person name="Hiessl S."/>
            <person name="Steinbuechel A."/>
            <person name="Daniel R."/>
        </authorList>
    </citation>
    <scope>NUCLEOTIDE SEQUENCE [LARGE SCALE GENOMIC DNA]</scope>
    <source>
        <strain evidence="15 16">TBEA6</strain>
    </source>
</reference>
<evidence type="ECO:0000256" key="3">
    <source>
        <dbReference type="ARBA" id="ARBA00022490"/>
    </source>
</evidence>
<accession>A0A0H2LYN3</accession>
<dbReference type="RefSeq" id="WP_047785349.1">
    <property type="nucleotide sequence ID" value="NZ_JZWI01000017.1"/>
</dbReference>
<protein>
    <recommendedName>
        <fullName evidence="2 10">Glutamine--tRNA ligase</fullName>
        <ecNumber evidence="2 10">6.1.1.18</ecNumber>
    </recommendedName>
</protein>
<sequence length="604" mass="67398">MTSPTDKDSAKTAAAPSNFLRHVIENDLAQGAYSGRKWGGSPGDAAHHAHGMADPAKVRMRFPPEPNGYLHIGHAKSIWLNFELAREYGGVCHLRFDDTNPEKEEQEYVDSIRDAVQWLGYETCLADRPSAPGTLQPHEYFASDYFDFMYRAAEYLIGAGLAYVDEQSAEEIRANRGDFNTPGTDSPFRSRSAEENLARFRAMRDGQLPDGAAILRARIDMASPNINMRDPALYRIRRATHHNTGDKWCIYPMYTFAHPIEDALEQITHSICTLEFEDQRPFYDWLLDRLAEGGLIASPHPRQYEFARLNVTHVLTSKRKLRQLVEEKHVDGWDDPRMPTLAGLRRRGYTPEALRLFCERSGTTKSGGWIDYASLEAALRDTLDPIAPRAMAVLDPVRLVITNWGELMGGDDVLDDCSAPVHPHHPEMGKREFKLGREVWIERTDYEEVQPKGFFRLFPGNKVRLKYGHVIECTGGTKDANGKLVEVQATLVPDTKSGTPGADAIKVKGNITWVAAADAVEAEVRLYERLFAAANPGSGELLDELNKASLEVCSAFVEPSLAKAQGGAAFQFERHGYFVLDAKASAGGKRVFNRAAGMRDSWGK</sequence>
<evidence type="ECO:0000256" key="1">
    <source>
        <dbReference type="ARBA" id="ARBA00005594"/>
    </source>
</evidence>
<dbReference type="Pfam" id="PF03950">
    <property type="entry name" value="tRNA-synt_1c_C"/>
    <property type="match status" value="1"/>
</dbReference>
<feature type="domain" description="Glutamyl/glutaminyl-tRNA synthetase class Ib anti-codon binding" evidence="13">
    <location>
        <begin position="387"/>
        <end position="491"/>
    </location>
</feature>
<dbReference type="PROSITE" id="PS00178">
    <property type="entry name" value="AA_TRNA_LIGASE_I"/>
    <property type="match status" value="1"/>
</dbReference>
<dbReference type="InterPro" id="IPR001412">
    <property type="entry name" value="aa-tRNA-synth_I_CS"/>
</dbReference>
<dbReference type="GO" id="GO:0005829">
    <property type="term" value="C:cytosol"/>
    <property type="evidence" value="ECO:0007669"/>
    <property type="project" value="TreeGrafter"/>
</dbReference>